<evidence type="ECO:0000256" key="2">
    <source>
        <dbReference type="SAM" id="MobiDB-lite"/>
    </source>
</evidence>
<protein>
    <submittedName>
        <fullName evidence="4">DnaJ-class molecular chaperone CbpA</fullName>
    </submittedName>
</protein>
<dbReference type="PROSITE" id="PS00636">
    <property type="entry name" value="DNAJ_1"/>
    <property type="match status" value="1"/>
</dbReference>
<dbReference type="RefSeq" id="WP_035444535.1">
    <property type="nucleotide sequence ID" value="NZ_CBLX010000027.1"/>
</dbReference>
<dbReference type="Pfam" id="PF00226">
    <property type="entry name" value="DnaJ"/>
    <property type="match status" value="1"/>
</dbReference>
<reference evidence="4 5" key="1">
    <citation type="journal article" date="2014" name="Genome Biol. Evol.">
        <title>Acetic acid bacteria genomes reveal functional traits for adaptation to life in insect guts.</title>
        <authorList>
            <person name="Chouaia B."/>
            <person name="Gaiarsa S."/>
            <person name="Crotti E."/>
            <person name="Comandatore F."/>
            <person name="Degli Esposti M."/>
            <person name="Ricci I."/>
            <person name="Alma A."/>
            <person name="Favia G."/>
            <person name="Bandi C."/>
            <person name="Daffonchio D."/>
        </authorList>
    </citation>
    <scope>NUCLEOTIDE SEQUENCE [LARGE SCALE GENOMIC DNA]</scope>
    <source>
        <strain evidence="4 5">SF2.1</strain>
    </source>
</reference>
<evidence type="ECO:0000259" key="3">
    <source>
        <dbReference type="PROSITE" id="PS50076"/>
    </source>
</evidence>
<name>A0A060QK11_9PROT</name>
<dbReference type="PRINTS" id="PR00625">
    <property type="entry name" value="JDOMAIN"/>
</dbReference>
<organism evidence="4 5">
    <name type="scientific">Asaia bogorensis</name>
    <dbReference type="NCBI Taxonomy" id="91915"/>
    <lineage>
        <taxon>Bacteria</taxon>
        <taxon>Pseudomonadati</taxon>
        <taxon>Pseudomonadota</taxon>
        <taxon>Alphaproteobacteria</taxon>
        <taxon>Acetobacterales</taxon>
        <taxon>Acetobacteraceae</taxon>
        <taxon>Asaia</taxon>
    </lineage>
</organism>
<feature type="domain" description="J" evidence="3">
    <location>
        <begin position="3"/>
        <end position="68"/>
    </location>
</feature>
<dbReference type="InterPro" id="IPR001623">
    <property type="entry name" value="DnaJ_domain"/>
</dbReference>
<evidence type="ECO:0000256" key="1">
    <source>
        <dbReference type="ARBA" id="ARBA00023186"/>
    </source>
</evidence>
<keyword evidence="1" id="KW-0143">Chaperone</keyword>
<proteinExistence type="predicted"/>
<dbReference type="EMBL" id="CBLX010000027">
    <property type="protein sequence ID" value="CDG41083.1"/>
    <property type="molecule type" value="Genomic_DNA"/>
</dbReference>
<dbReference type="InterPro" id="IPR036869">
    <property type="entry name" value="J_dom_sf"/>
</dbReference>
<comment type="caution">
    <text evidence="4">The sequence shown here is derived from an EMBL/GenBank/DDBJ whole genome shotgun (WGS) entry which is preliminary data.</text>
</comment>
<accession>A0A060QK11</accession>
<dbReference type="SUPFAM" id="SSF46565">
    <property type="entry name" value="Chaperone J-domain"/>
    <property type="match status" value="1"/>
</dbReference>
<reference evidence="4 5" key="2">
    <citation type="journal article" date="2014" name="PLoS ONE">
        <title>Evolution of mitochondria reconstructed from the energy metabolism of living bacteria.</title>
        <authorList>
            <person name="Degli Esposti M."/>
            <person name="Chouaia B."/>
            <person name="Comandatore F."/>
            <person name="Crotti E."/>
            <person name="Sassera D."/>
            <person name="Lievens P.M."/>
            <person name="Daffonchio D."/>
            <person name="Bandi C."/>
        </authorList>
    </citation>
    <scope>NUCLEOTIDE SEQUENCE [LARGE SCALE GENOMIC DNA]</scope>
    <source>
        <strain evidence="4 5">SF2.1</strain>
    </source>
</reference>
<dbReference type="PANTHER" id="PTHR43096">
    <property type="entry name" value="DNAJ HOMOLOG 1, MITOCHONDRIAL-RELATED"/>
    <property type="match status" value="1"/>
</dbReference>
<dbReference type="SMART" id="SM00271">
    <property type="entry name" value="DnaJ"/>
    <property type="match status" value="1"/>
</dbReference>
<evidence type="ECO:0000313" key="5">
    <source>
        <dbReference type="Proteomes" id="UP000027583"/>
    </source>
</evidence>
<evidence type="ECO:0000313" key="4">
    <source>
        <dbReference type="EMBL" id="CDG41083.1"/>
    </source>
</evidence>
<gene>
    <name evidence="4" type="ORF">ASAP_3038</name>
</gene>
<dbReference type="GO" id="GO:0005737">
    <property type="term" value="C:cytoplasm"/>
    <property type="evidence" value="ECO:0007669"/>
    <property type="project" value="TreeGrafter"/>
</dbReference>
<dbReference type="CDD" id="cd10747">
    <property type="entry name" value="DnaJ_C"/>
    <property type="match status" value="1"/>
</dbReference>
<dbReference type="InterPro" id="IPR018253">
    <property type="entry name" value="DnaJ_domain_CS"/>
</dbReference>
<dbReference type="Gene3D" id="1.10.287.110">
    <property type="entry name" value="DnaJ domain"/>
    <property type="match status" value="1"/>
</dbReference>
<dbReference type="InterPro" id="IPR002939">
    <property type="entry name" value="DnaJ_C"/>
</dbReference>
<dbReference type="GO" id="GO:0042026">
    <property type="term" value="P:protein refolding"/>
    <property type="evidence" value="ECO:0007669"/>
    <property type="project" value="TreeGrafter"/>
</dbReference>
<sequence length="303" mass="31924">MKDPYAALGLTRSATDKEIRSAYRKLAKEHHPDHNPNNKKAEEAFKAVGAAYAILGDKEKRARFDRGEIDAEGNERGPFGGGGFGGGQGFHGGGNQFNQEDLGAFFSDMFSGGGTGADFGGGPFGGRRRTRRGADRSYTLTVSFEDSVLGTTSRVTLPEAGTVEVKIPAGIEDGQTLRLSGKGGAGMGENAPAGDALITISVTPSTIYTRDGRDLRANVPVDLETAILGGKIVIPTPKGQVTMKVPPHSDTGTVLRLGGRGVAEHGQHKAGNLYVTLQVRIGDVDPKLEAFFAEQRAQQAEEA</sequence>
<feature type="region of interest" description="Disordered" evidence="2">
    <location>
        <begin position="72"/>
        <end position="97"/>
    </location>
</feature>
<dbReference type="Pfam" id="PF01556">
    <property type="entry name" value="DnaJ_C"/>
    <property type="match status" value="1"/>
</dbReference>
<dbReference type="PANTHER" id="PTHR43096:SF48">
    <property type="entry name" value="CHAPERONE PROTEIN DNAJ"/>
    <property type="match status" value="1"/>
</dbReference>
<dbReference type="GO" id="GO:0051082">
    <property type="term" value="F:unfolded protein binding"/>
    <property type="evidence" value="ECO:0007669"/>
    <property type="project" value="InterPro"/>
</dbReference>
<dbReference type="AlphaFoldDB" id="A0A060QK11"/>
<dbReference type="PROSITE" id="PS50076">
    <property type="entry name" value="DNAJ_2"/>
    <property type="match status" value="1"/>
</dbReference>
<dbReference type="InterPro" id="IPR008971">
    <property type="entry name" value="HSP40/DnaJ_pept-bd"/>
</dbReference>
<dbReference type="eggNOG" id="COG0484">
    <property type="taxonomic scope" value="Bacteria"/>
</dbReference>
<dbReference type="SUPFAM" id="SSF49493">
    <property type="entry name" value="HSP40/DnaJ peptide-binding domain"/>
    <property type="match status" value="2"/>
</dbReference>
<feature type="compositionally biased region" description="Gly residues" evidence="2">
    <location>
        <begin position="78"/>
        <end position="95"/>
    </location>
</feature>
<dbReference type="CDD" id="cd06257">
    <property type="entry name" value="DnaJ"/>
    <property type="match status" value="1"/>
</dbReference>
<dbReference type="Proteomes" id="UP000027583">
    <property type="component" value="Unassembled WGS sequence"/>
</dbReference>
<dbReference type="Gene3D" id="2.60.260.20">
    <property type="entry name" value="Urease metallochaperone UreE, N-terminal domain"/>
    <property type="match status" value="2"/>
</dbReference>